<dbReference type="AlphaFoldDB" id="A0A1S9PI06"/>
<dbReference type="STRING" id="1792845.BC343_25095"/>
<evidence type="ECO:0000313" key="3">
    <source>
        <dbReference type="Proteomes" id="UP000189739"/>
    </source>
</evidence>
<keyword evidence="3" id="KW-1185">Reference proteome</keyword>
<evidence type="ECO:0000256" key="1">
    <source>
        <dbReference type="SAM" id="SignalP"/>
    </source>
</evidence>
<dbReference type="OrthoDB" id="669636at2"/>
<organism evidence="2 3">
    <name type="scientific">Mucilaginibacter pedocola</name>
    <dbReference type="NCBI Taxonomy" id="1792845"/>
    <lineage>
        <taxon>Bacteria</taxon>
        <taxon>Pseudomonadati</taxon>
        <taxon>Bacteroidota</taxon>
        <taxon>Sphingobacteriia</taxon>
        <taxon>Sphingobacteriales</taxon>
        <taxon>Sphingobacteriaceae</taxon>
        <taxon>Mucilaginibacter</taxon>
    </lineage>
</organism>
<feature type="signal peptide" evidence="1">
    <location>
        <begin position="1"/>
        <end position="21"/>
    </location>
</feature>
<comment type="caution">
    <text evidence="2">The sequence shown here is derived from an EMBL/GenBank/DDBJ whole genome shotgun (WGS) entry which is preliminary data.</text>
</comment>
<accession>A0A1S9PI06</accession>
<reference evidence="2 3" key="1">
    <citation type="submission" date="2016-07" db="EMBL/GenBank/DDBJ databases">
        <title>Genomic analysis of zinc-resistant bacterium Mucilaginibacter pedocola TBZ30.</title>
        <authorList>
            <person name="Huang J."/>
            <person name="Tang J."/>
        </authorList>
    </citation>
    <scope>NUCLEOTIDE SEQUENCE [LARGE SCALE GENOMIC DNA]</scope>
    <source>
        <strain evidence="2 3">TBZ30</strain>
    </source>
</reference>
<dbReference type="RefSeq" id="WP_078347576.1">
    <property type="nucleotide sequence ID" value="NZ_MBTF01000006.1"/>
</dbReference>
<evidence type="ECO:0000313" key="2">
    <source>
        <dbReference type="EMBL" id="OOQ60567.1"/>
    </source>
</evidence>
<dbReference type="EMBL" id="MBTF01000006">
    <property type="protein sequence ID" value="OOQ60567.1"/>
    <property type="molecule type" value="Genomic_DNA"/>
</dbReference>
<keyword evidence="1" id="KW-0732">Signal</keyword>
<dbReference type="PROSITE" id="PS51257">
    <property type="entry name" value="PROKAR_LIPOPROTEIN"/>
    <property type="match status" value="1"/>
</dbReference>
<sequence>MKKILTLITLIAALASSCSHEVYNNKGYLAAHNIVGKTVAILPVEVYYAGKQPKNTDWYTQEQATSLNLQAQLEQAYLLHKERNQPKKHQYKVELMNTNTVNARLRNKMVDLRTAWTMAPDSVGRIIGADLVFKVRMSRERYMDENLAKGINAGAFVLEGLLNSNKKNKDVVLLPRVTAEDIGYEVSLIDAHTGEIVSRYVGDPNSENSKSINGINKAMASRSVVFAAK</sequence>
<gene>
    <name evidence="2" type="ORF">BC343_25095</name>
</gene>
<dbReference type="Proteomes" id="UP000189739">
    <property type="component" value="Unassembled WGS sequence"/>
</dbReference>
<name>A0A1S9PI06_9SPHI</name>
<protein>
    <recommendedName>
        <fullName evidence="4">DUF3313 domain-containing protein</fullName>
    </recommendedName>
</protein>
<evidence type="ECO:0008006" key="4">
    <source>
        <dbReference type="Google" id="ProtNLM"/>
    </source>
</evidence>
<feature type="chain" id="PRO_5012955916" description="DUF3313 domain-containing protein" evidence="1">
    <location>
        <begin position="22"/>
        <end position="229"/>
    </location>
</feature>
<proteinExistence type="predicted"/>